<evidence type="ECO:0000313" key="1">
    <source>
        <dbReference type="EMBL" id="TFK40516.1"/>
    </source>
</evidence>
<keyword evidence="2" id="KW-1185">Reference proteome</keyword>
<proteinExistence type="predicted"/>
<protein>
    <submittedName>
        <fullName evidence="1">Uncharacterized protein</fullName>
    </submittedName>
</protein>
<accession>A0A5C3M7X3</accession>
<reference evidence="1 2" key="1">
    <citation type="journal article" date="2019" name="Nat. Ecol. Evol.">
        <title>Megaphylogeny resolves global patterns of mushroom evolution.</title>
        <authorList>
            <person name="Varga T."/>
            <person name="Krizsan K."/>
            <person name="Foldi C."/>
            <person name="Dima B."/>
            <person name="Sanchez-Garcia M."/>
            <person name="Sanchez-Ramirez S."/>
            <person name="Szollosi G.J."/>
            <person name="Szarkandi J.G."/>
            <person name="Papp V."/>
            <person name="Albert L."/>
            <person name="Andreopoulos W."/>
            <person name="Angelini C."/>
            <person name="Antonin V."/>
            <person name="Barry K.W."/>
            <person name="Bougher N.L."/>
            <person name="Buchanan P."/>
            <person name="Buyck B."/>
            <person name="Bense V."/>
            <person name="Catcheside P."/>
            <person name="Chovatia M."/>
            <person name="Cooper J."/>
            <person name="Damon W."/>
            <person name="Desjardin D."/>
            <person name="Finy P."/>
            <person name="Geml J."/>
            <person name="Haridas S."/>
            <person name="Hughes K."/>
            <person name="Justo A."/>
            <person name="Karasinski D."/>
            <person name="Kautmanova I."/>
            <person name="Kiss B."/>
            <person name="Kocsube S."/>
            <person name="Kotiranta H."/>
            <person name="LaButti K.M."/>
            <person name="Lechner B.E."/>
            <person name="Liimatainen K."/>
            <person name="Lipzen A."/>
            <person name="Lukacs Z."/>
            <person name="Mihaltcheva S."/>
            <person name="Morgado L.N."/>
            <person name="Niskanen T."/>
            <person name="Noordeloos M.E."/>
            <person name="Ohm R.A."/>
            <person name="Ortiz-Santana B."/>
            <person name="Ovrebo C."/>
            <person name="Racz N."/>
            <person name="Riley R."/>
            <person name="Savchenko A."/>
            <person name="Shiryaev A."/>
            <person name="Soop K."/>
            <person name="Spirin V."/>
            <person name="Szebenyi C."/>
            <person name="Tomsovsky M."/>
            <person name="Tulloss R.E."/>
            <person name="Uehling J."/>
            <person name="Grigoriev I.V."/>
            <person name="Vagvolgyi C."/>
            <person name="Papp T."/>
            <person name="Martin F.M."/>
            <person name="Miettinen O."/>
            <person name="Hibbett D.S."/>
            <person name="Nagy L.G."/>
        </authorList>
    </citation>
    <scope>NUCLEOTIDE SEQUENCE [LARGE SCALE GENOMIC DNA]</scope>
    <source>
        <strain evidence="1 2">CBS 166.37</strain>
    </source>
</reference>
<name>A0A5C3M7X3_9AGAR</name>
<gene>
    <name evidence="1" type="ORF">BDQ12DRAFT_679581</name>
</gene>
<dbReference type="EMBL" id="ML213596">
    <property type="protein sequence ID" value="TFK40516.1"/>
    <property type="molecule type" value="Genomic_DNA"/>
</dbReference>
<sequence length="71" mass="7896">MVQLSDHELCDGPRQLLQLADLDVKSEESLLAMLHPPPAWLPPILEGFISLVFAVKLKDDDARNYQVKLGG</sequence>
<organism evidence="1 2">
    <name type="scientific">Crucibulum laeve</name>
    <dbReference type="NCBI Taxonomy" id="68775"/>
    <lineage>
        <taxon>Eukaryota</taxon>
        <taxon>Fungi</taxon>
        <taxon>Dikarya</taxon>
        <taxon>Basidiomycota</taxon>
        <taxon>Agaricomycotina</taxon>
        <taxon>Agaricomycetes</taxon>
        <taxon>Agaricomycetidae</taxon>
        <taxon>Agaricales</taxon>
        <taxon>Agaricineae</taxon>
        <taxon>Nidulariaceae</taxon>
        <taxon>Crucibulum</taxon>
    </lineage>
</organism>
<evidence type="ECO:0000313" key="2">
    <source>
        <dbReference type="Proteomes" id="UP000308652"/>
    </source>
</evidence>
<dbReference type="Proteomes" id="UP000308652">
    <property type="component" value="Unassembled WGS sequence"/>
</dbReference>
<dbReference type="AlphaFoldDB" id="A0A5C3M7X3"/>